<name>A0A081A152_PHYNI</name>
<evidence type="ECO:0000256" key="1">
    <source>
        <dbReference type="SAM" id="Phobius"/>
    </source>
</evidence>
<proteinExistence type="predicted"/>
<dbReference type="Gene3D" id="3.80.10.10">
    <property type="entry name" value="Ribonuclease Inhibitor"/>
    <property type="match status" value="1"/>
</dbReference>
<sequence length="694" mass="77603">MSTSTVFQPKPSKPPRTLFLTLELSLALYTAAWLFILMFHVACGVYLICAAMTYWYLTKGVMPFYVSMWSLTGIQNYRLYGTMFGIVGGMHALQVLNILIMSIRARCLTLRSEGPTMIQSLVSKKLAPTRMVTQNSNQPNVHVRLAGPFALIWNNLFSRTGIFGVESEHFSTVFAVREVLEASSQTYQAYRASNLMPRSGMNALMVGLLVMNCWSTAGIQFFFRTSPALERVVTLTYDALLSFGMMIVVPLIIFIPYVEEFNFEYSIFKNSDSLYDPVSAATLVLENRLIFASSIFDFATKLIPQLSIFLSLVTVCELLSRSNVKVVPGTSMQSVAVKPKASSTDTENPAVVDKPAATSQNSSHFASLRAIRKWKHVVTIVLFVIWGTIILFLHGLAAQRAKHYEVVGCRAVTRPWFSNGKEPCSSLVYDCHARNTTSPDDSSFDKLDVVALATLAIAHCPELDMPRDFQRLENLMMLHLYNSTIVKWDAESSVSDTAHTRMLSVLVGKTQMTEFPEGLLQPLPASLLSVQFSETNLTKLPDDLYMRWHAMAMIAFENGDLTEIPYQMFFSPVYTLSFAGNKIETLPTLAMMPPGMIIPELNLKNNPLRELPAALMAPDPFVMSINAQNTSLSAMPAWIKTNTKVVWAYDTPFCATPVTDPTLAYQVMCSERPMGQEAFFPMYMFDALYQFGKP</sequence>
<dbReference type="SUPFAM" id="SSF52058">
    <property type="entry name" value="L domain-like"/>
    <property type="match status" value="1"/>
</dbReference>
<dbReference type="Proteomes" id="UP000028582">
    <property type="component" value="Unassembled WGS sequence"/>
</dbReference>
<comment type="caution">
    <text evidence="2">The sequence shown here is derived from an EMBL/GenBank/DDBJ whole genome shotgun (WGS) entry which is preliminary data.</text>
</comment>
<feature type="transmembrane region" description="Helical" evidence="1">
    <location>
        <begin position="235"/>
        <end position="258"/>
    </location>
</feature>
<feature type="transmembrane region" description="Helical" evidence="1">
    <location>
        <begin position="377"/>
        <end position="397"/>
    </location>
</feature>
<feature type="transmembrane region" description="Helical" evidence="1">
    <location>
        <begin position="77"/>
        <end position="101"/>
    </location>
</feature>
<protein>
    <submittedName>
        <fullName evidence="2">Uncharacterized protein</fullName>
    </submittedName>
</protein>
<dbReference type="EMBL" id="ANJA01002050">
    <property type="protein sequence ID" value="ETO72613.1"/>
    <property type="molecule type" value="Genomic_DNA"/>
</dbReference>
<evidence type="ECO:0000313" key="3">
    <source>
        <dbReference type="Proteomes" id="UP000028582"/>
    </source>
</evidence>
<reference evidence="2 3" key="1">
    <citation type="submission" date="2013-11" db="EMBL/GenBank/DDBJ databases">
        <title>The Genome Sequence of Phytophthora parasitica P1976.</title>
        <authorList>
            <consortium name="The Broad Institute Genomics Platform"/>
            <person name="Russ C."/>
            <person name="Tyler B."/>
            <person name="Panabieres F."/>
            <person name="Shan W."/>
            <person name="Tripathy S."/>
            <person name="Grunwald N."/>
            <person name="Machado M."/>
            <person name="Johnson C.S."/>
            <person name="Walker B."/>
            <person name="Young S."/>
            <person name="Zeng Q."/>
            <person name="Gargeya S."/>
            <person name="Fitzgerald M."/>
            <person name="Haas B."/>
            <person name="Abouelleil A."/>
            <person name="Allen A.W."/>
            <person name="Alvarado L."/>
            <person name="Arachchi H.M."/>
            <person name="Berlin A.M."/>
            <person name="Chapman S.B."/>
            <person name="Gainer-Dewar J."/>
            <person name="Goldberg J."/>
            <person name="Griggs A."/>
            <person name="Gujja S."/>
            <person name="Hansen M."/>
            <person name="Howarth C."/>
            <person name="Imamovic A."/>
            <person name="Ireland A."/>
            <person name="Larimer J."/>
            <person name="McCowan C."/>
            <person name="Murphy C."/>
            <person name="Pearson M."/>
            <person name="Poon T.W."/>
            <person name="Priest M."/>
            <person name="Roberts A."/>
            <person name="Saif S."/>
            <person name="Shea T."/>
            <person name="Sisk P."/>
            <person name="Sykes S."/>
            <person name="Wortman J."/>
            <person name="Nusbaum C."/>
            <person name="Birren B."/>
        </authorList>
    </citation>
    <scope>NUCLEOTIDE SEQUENCE [LARGE SCALE GENOMIC DNA]</scope>
    <source>
        <strain evidence="2 3">P1976</strain>
    </source>
</reference>
<keyword evidence="1" id="KW-1133">Transmembrane helix</keyword>
<dbReference type="InterPro" id="IPR032675">
    <property type="entry name" value="LRR_dom_sf"/>
</dbReference>
<feature type="transmembrane region" description="Helical" evidence="1">
    <location>
        <begin position="26"/>
        <end position="57"/>
    </location>
</feature>
<feature type="transmembrane region" description="Helical" evidence="1">
    <location>
        <begin position="203"/>
        <end position="223"/>
    </location>
</feature>
<accession>A0A081A152</accession>
<dbReference type="OrthoDB" id="118666at2759"/>
<evidence type="ECO:0000313" key="2">
    <source>
        <dbReference type="EMBL" id="ETO72613.1"/>
    </source>
</evidence>
<organism evidence="2 3">
    <name type="scientific">Phytophthora nicotianae P1976</name>
    <dbReference type="NCBI Taxonomy" id="1317066"/>
    <lineage>
        <taxon>Eukaryota</taxon>
        <taxon>Sar</taxon>
        <taxon>Stramenopiles</taxon>
        <taxon>Oomycota</taxon>
        <taxon>Peronosporomycetes</taxon>
        <taxon>Peronosporales</taxon>
        <taxon>Peronosporaceae</taxon>
        <taxon>Phytophthora</taxon>
    </lineage>
</organism>
<gene>
    <name evidence="2" type="ORF">F444_11351</name>
</gene>
<keyword evidence="1" id="KW-0812">Transmembrane</keyword>
<dbReference type="AlphaFoldDB" id="A0A081A152"/>
<keyword evidence="1" id="KW-0472">Membrane</keyword>